<feature type="binding site" evidence="5">
    <location>
        <position position="318"/>
    </location>
    <ligand>
        <name>FAD</name>
        <dbReference type="ChEBI" id="CHEBI:57692"/>
    </ligand>
</feature>
<evidence type="ECO:0000259" key="8">
    <source>
        <dbReference type="Pfam" id="PF07992"/>
    </source>
</evidence>
<dbReference type="Proteomes" id="UP000070700">
    <property type="component" value="Unassembled WGS sequence"/>
</dbReference>
<sequence length="471" mass="51304">MSTHYQALILGSGQAGTPLASAFAKAGHKTALIERAHIAGCCVNEGCTPTKTLIASGHVAYLAKRGPDYGVLVNRDEVKVDMKKIRQRKRDIVDSFRGGSERRLKEAGVDVLMGEGAFVDERTVKVRFEGGEEKVVTADRIFVNTGERPAPAKLEGVEKLDPKIVLDSTSIQELDEVPEHLVVIGGGYVGVEFAQLMRRLGARVSVLQRGKQLLPREDPEIAKCLFDILKEDGLDILLESQAVGIEPHGKGFKLKYQEGKGGPEKELIGSHILFAAGRIPNTEALDLSAAGIKTNSKGYIATNPFLETSTPNIYALGDVKGPPAFTHISYDDFRILSHNLLPSSSSSPTPKSSTTNRLVPYVVYTDPQLAHIGLHEHEIPDRKTIQVAKMPMSYVARALETDESRGMMKAVVNRETGLILGFTCLGMEGGELMAVVQMAMMGGVRWEVLQRAVWAHPSLAESLNNLWGFLE</sequence>
<dbReference type="PRINTS" id="PR00411">
    <property type="entry name" value="PNDRDTASEI"/>
</dbReference>
<accession>A0A194X5A5</accession>
<keyword evidence="2" id="KW-0285">Flavoprotein</keyword>
<dbReference type="InParanoid" id="A0A194X5A5"/>
<dbReference type="PRINTS" id="PR00368">
    <property type="entry name" value="FADPNR"/>
</dbReference>
<keyword evidence="5" id="KW-0520">NAD</keyword>
<dbReference type="Gene3D" id="3.30.390.30">
    <property type="match status" value="1"/>
</dbReference>
<keyword evidence="5" id="KW-0547">Nucleotide-binding</keyword>
<reference evidence="9 10" key="1">
    <citation type="submission" date="2015-10" db="EMBL/GenBank/DDBJ databases">
        <title>Full genome of DAOMC 229536 Phialocephala scopiformis, a fungal endophyte of spruce producing the potent anti-insectan compound rugulosin.</title>
        <authorList>
            <consortium name="DOE Joint Genome Institute"/>
            <person name="Walker A.K."/>
            <person name="Frasz S.L."/>
            <person name="Seifert K.A."/>
            <person name="Miller J.D."/>
            <person name="Mondo S.J."/>
            <person name="Labutti K."/>
            <person name="Lipzen A."/>
            <person name="Dockter R."/>
            <person name="Kennedy M."/>
            <person name="Grigoriev I.V."/>
            <person name="Spatafora J.W."/>
        </authorList>
    </citation>
    <scope>NUCLEOTIDE SEQUENCE [LARGE SCALE GENOMIC DNA]</scope>
    <source>
        <strain evidence="9 10">CBS 120377</strain>
    </source>
</reference>
<dbReference type="RefSeq" id="XP_018069347.1">
    <property type="nucleotide sequence ID" value="XM_018215315.1"/>
</dbReference>
<dbReference type="InterPro" id="IPR016156">
    <property type="entry name" value="FAD/NAD-linked_Rdtase_dimer_sf"/>
</dbReference>
<feature type="active site" description="Proton acceptor" evidence="4">
    <location>
        <position position="456"/>
    </location>
</feature>
<dbReference type="Pfam" id="PF07992">
    <property type="entry name" value="Pyr_redox_2"/>
    <property type="match status" value="1"/>
</dbReference>
<dbReference type="GO" id="GO:0003955">
    <property type="term" value="F:NAD(P)H dehydrogenase (quinone) activity"/>
    <property type="evidence" value="ECO:0007669"/>
    <property type="project" value="TreeGrafter"/>
</dbReference>
<feature type="disulfide bond" description="Redox-active" evidence="6">
    <location>
        <begin position="42"/>
        <end position="47"/>
    </location>
</feature>
<dbReference type="AlphaFoldDB" id="A0A194X5A5"/>
<dbReference type="PANTHER" id="PTHR43014:SF2">
    <property type="entry name" value="MERCURIC REDUCTASE"/>
    <property type="match status" value="1"/>
</dbReference>
<dbReference type="EMBL" id="KQ947419">
    <property type="protein sequence ID" value="KUJ14992.1"/>
    <property type="molecule type" value="Genomic_DNA"/>
</dbReference>
<comment type="similarity">
    <text evidence="1">Belongs to the class-I pyridine nucleotide-disulfide oxidoreductase family.</text>
</comment>
<gene>
    <name evidence="9" type="ORF">LY89DRAFT_686578</name>
</gene>
<evidence type="ECO:0000256" key="3">
    <source>
        <dbReference type="ARBA" id="ARBA00022827"/>
    </source>
</evidence>
<evidence type="ECO:0000259" key="7">
    <source>
        <dbReference type="Pfam" id="PF02852"/>
    </source>
</evidence>
<dbReference type="GeneID" id="28825041"/>
<dbReference type="Pfam" id="PF02852">
    <property type="entry name" value="Pyr_redox_dim"/>
    <property type="match status" value="1"/>
</dbReference>
<feature type="binding site" evidence="5">
    <location>
        <begin position="185"/>
        <end position="192"/>
    </location>
    <ligand>
        <name>NAD(+)</name>
        <dbReference type="ChEBI" id="CHEBI:57540"/>
    </ligand>
</feature>
<dbReference type="OrthoDB" id="361797at2759"/>
<name>A0A194X5A5_MOLSC</name>
<protein>
    <submittedName>
        <fullName evidence="9">FAD-dependent pyridine nucleotide-disulfide oxidoreductase</fullName>
    </submittedName>
</protein>
<dbReference type="PANTHER" id="PTHR43014">
    <property type="entry name" value="MERCURIC REDUCTASE"/>
    <property type="match status" value="1"/>
</dbReference>
<dbReference type="GO" id="GO:0050660">
    <property type="term" value="F:flavin adenine dinucleotide binding"/>
    <property type="evidence" value="ECO:0007669"/>
    <property type="project" value="TreeGrafter"/>
</dbReference>
<dbReference type="KEGG" id="psco:LY89DRAFT_686578"/>
<evidence type="ECO:0000256" key="1">
    <source>
        <dbReference type="ARBA" id="ARBA00007532"/>
    </source>
</evidence>
<dbReference type="InterPro" id="IPR023753">
    <property type="entry name" value="FAD/NAD-binding_dom"/>
</dbReference>
<evidence type="ECO:0000256" key="6">
    <source>
        <dbReference type="PIRSR" id="PIRSR000350-4"/>
    </source>
</evidence>
<evidence type="ECO:0000313" key="9">
    <source>
        <dbReference type="EMBL" id="KUJ14992.1"/>
    </source>
</evidence>
<dbReference type="InterPro" id="IPR001100">
    <property type="entry name" value="Pyr_nuc-diS_OxRdtase"/>
</dbReference>
<evidence type="ECO:0000256" key="2">
    <source>
        <dbReference type="ARBA" id="ARBA00022630"/>
    </source>
</evidence>
<evidence type="ECO:0000256" key="4">
    <source>
        <dbReference type="PIRSR" id="PIRSR000350-2"/>
    </source>
</evidence>
<feature type="domain" description="FAD/NAD(P)-binding" evidence="8">
    <location>
        <begin position="6"/>
        <end position="327"/>
    </location>
</feature>
<feature type="domain" description="Pyridine nucleotide-disulphide oxidoreductase dimerisation" evidence="7">
    <location>
        <begin position="359"/>
        <end position="464"/>
    </location>
</feature>
<evidence type="ECO:0000256" key="5">
    <source>
        <dbReference type="PIRSR" id="PIRSR000350-3"/>
    </source>
</evidence>
<dbReference type="PIRSF" id="PIRSF000350">
    <property type="entry name" value="Mercury_reductase_MerA"/>
    <property type="match status" value="1"/>
</dbReference>
<feature type="binding site" evidence="5">
    <location>
        <position position="277"/>
    </location>
    <ligand>
        <name>NAD(+)</name>
        <dbReference type="ChEBI" id="CHEBI:57540"/>
    </ligand>
</feature>
<organism evidence="9 10">
    <name type="scientific">Mollisia scopiformis</name>
    <name type="common">Conifer needle endophyte fungus</name>
    <name type="synonym">Phialocephala scopiformis</name>
    <dbReference type="NCBI Taxonomy" id="149040"/>
    <lineage>
        <taxon>Eukaryota</taxon>
        <taxon>Fungi</taxon>
        <taxon>Dikarya</taxon>
        <taxon>Ascomycota</taxon>
        <taxon>Pezizomycotina</taxon>
        <taxon>Leotiomycetes</taxon>
        <taxon>Helotiales</taxon>
        <taxon>Mollisiaceae</taxon>
        <taxon>Mollisia</taxon>
    </lineage>
</organism>
<feature type="binding site" evidence="5">
    <location>
        <position position="116"/>
    </location>
    <ligand>
        <name>FAD</name>
        <dbReference type="ChEBI" id="CHEBI:57692"/>
    </ligand>
</feature>
<dbReference type="STRING" id="149040.A0A194X5A5"/>
<dbReference type="SUPFAM" id="SSF55424">
    <property type="entry name" value="FAD/NAD-linked reductases, dimerisation (C-terminal) domain"/>
    <property type="match status" value="1"/>
</dbReference>
<dbReference type="SUPFAM" id="SSF51905">
    <property type="entry name" value="FAD/NAD(P)-binding domain"/>
    <property type="match status" value="1"/>
</dbReference>
<keyword evidence="10" id="KW-1185">Reference proteome</keyword>
<comment type="cofactor">
    <cofactor evidence="5">
        <name>FAD</name>
        <dbReference type="ChEBI" id="CHEBI:57692"/>
    </cofactor>
    <text evidence="5">Binds 1 FAD per subunit.</text>
</comment>
<keyword evidence="3 5" id="KW-0274">FAD</keyword>
<feature type="binding site" evidence="5">
    <location>
        <position position="51"/>
    </location>
    <ligand>
        <name>FAD</name>
        <dbReference type="ChEBI" id="CHEBI:57692"/>
    </ligand>
</feature>
<dbReference type="Gene3D" id="3.50.50.60">
    <property type="entry name" value="FAD/NAD(P)-binding domain"/>
    <property type="match status" value="2"/>
</dbReference>
<evidence type="ECO:0000313" key="10">
    <source>
        <dbReference type="Proteomes" id="UP000070700"/>
    </source>
</evidence>
<proteinExistence type="inferred from homology"/>
<dbReference type="InterPro" id="IPR036188">
    <property type="entry name" value="FAD/NAD-bd_sf"/>
</dbReference>
<dbReference type="InterPro" id="IPR004099">
    <property type="entry name" value="Pyr_nucl-diS_OxRdtase_dimer"/>
</dbReference>